<protein>
    <submittedName>
        <fullName evidence="1">Uncharacterized protein</fullName>
    </submittedName>
</protein>
<organism evidence="1 2">
    <name type="scientific">Emiliania huxleyi (strain CCMP1516)</name>
    <dbReference type="NCBI Taxonomy" id="280463"/>
    <lineage>
        <taxon>Eukaryota</taxon>
        <taxon>Haptista</taxon>
        <taxon>Haptophyta</taxon>
        <taxon>Prymnesiophyceae</taxon>
        <taxon>Isochrysidales</taxon>
        <taxon>Noelaerhabdaceae</taxon>
        <taxon>Emiliania</taxon>
    </lineage>
</organism>
<name>A0A0D3KMA7_EMIH1</name>
<reference evidence="1" key="2">
    <citation type="submission" date="2024-10" db="UniProtKB">
        <authorList>
            <consortium name="EnsemblProtists"/>
        </authorList>
    </citation>
    <scope>IDENTIFICATION</scope>
</reference>
<reference evidence="2" key="1">
    <citation type="journal article" date="2013" name="Nature">
        <title>Pan genome of the phytoplankton Emiliania underpins its global distribution.</title>
        <authorList>
            <person name="Read B.A."/>
            <person name="Kegel J."/>
            <person name="Klute M.J."/>
            <person name="Kuo A."/>
            <person name="Lefebvre S.C."/>
            <person name="Maumus F."/>
            <person name="Mayer C."/>
            <person name="Miller J."/>
            <person name="Monier A."/>
            <person name="Salamov A."/>
            <person name="Young J."/>
            <person name="Aguilar M."/>
            <person name="Claverie J.M."/>
            <person name="Frickenhaus S."/>
            <person name="Gonzalez K."/>
            <person name="Herman E.K."/>
            <person name="Lin Y.C."/>
            <person name="Napier J."/>
            <person name="Ogata H."/>
            <person name="Sarno A.F."/>
            <person name="Shmutz J."/>
            <person name="Schroeder D."/>
            <person name="de Vargas C."/>
            <person name="Verret F."/>
            <person name="von Dassow P."/>
            <person name="Valentin K."/>
            <person name="Van de Peer Y."/>
            <person name="Wheeler G."/>
            <person name="Dacks J.B."/>
            <person name="Delwiche C.F."/>
            <person name="Dyhrman S.T."/>
            <person name="Glockner G."/>
            <person name="John U."/>
            <person name="Richards T."/>
            <person name="Worden A.Z."/>
            <person name="Zhang X."/>
            <person name="Grigoriev I.V."/>
            <person name="Allen A.E."/>
            <person name="Bidle K."/>
            <person name="Borodovsky M."/>
            <person name="Bowler C."/>
            <person name="Brownlee C."/>
            <person name="Cock J.M."/>
            <person name="Elias M."/>
            <person name="Gladyshev V.N."/>
            <person name="Groth M."/>
            <person name="Guda C."/>
            <person name="Hadaegh A."/>
            <person name="Iglesias-Rodriguez M.D."/>
            <person name="Jenkins J."/>
            <person name="Jones B.M."/>
            <person name="Lawson T."/>
            <person name="Leese F."/>
            <person name="Lindquist E."/>
            <person name="Lobanov A."/>
            <person name="Lomsadze A."/>
            <person name="Malik S.B."/>
            <person name="Marsh M.E."/>
            <person name="Mackinder L."/>
            <person name="Mock T."/>
            <person name="Mueller-Roeber B."/>
            <person name="Pagarete A."/>
            <person name="Parker M."/>
            <person name="Probert I."/>
            <person name="Quesneville H."/>
            <person name="Raines C."/>
            <person name="Rensing S.A."/>
            <person name="Riano-Pachon D.M."/>
            <person name="Richier S."/>
            <person name="Rokitta S."/>
            <person name="Shiraiwa Y."/>
            <person name="Soanes D.M."/>
            <person name="van der Giezen M."/>
            <person name="Wahlund T.M."/>
            <person name="Williams B."/>
            <person name="Wilson W."/>
            <person name="Wolfe G."/>
            <person name="Wurch L.L."/>
        </authorList>
    </citation>
    <scope>NUCLEOTIDE SEQUENCE</scope>
</reference>
<accession>A0A0D3KMA7</accession>
<dbReference type="AlphaFoldDB" id="A0A0D3KMA7"/>
<dbReference type="KEGG" id="ehx:EMIHUDRAFT_449137"/>
<dbReference type="HOGENOM" id="CLU_468885_0_0_1"/>
<proteinExistence type="predicted"/>
<dbReference type="RefSeq" id="XP_005789321.1">
    <property type="nucleotide sequence ID" value="XM_005789264.1"/>
</dbReference>
<evidence type="ECO:0000313" key="2">
    <source>
        <dbReference type="Proteomes" id="UP000013827"/>
    </source>
</evidence>
<dbReference type="EnsemblProtists" id="EOD36892">
    <property type="protein sequence ID" value="EOD36892"/>
    <property type="gene ID" value="EMIHUDRAFT_449137"/>
</dbReference>
<keyword evidence="2" id="KW-1185">Reference proteome</keyword>
<dbReference type="PaxDb" id="2903-EOD36892"/>
<dbReference type="Proteomes" id="UP000013827">
    <property type="component" value="Unassembled WGS sequence"/>
</dbReference>
<evidence type="ECO:0000313" key="1">
    <source>
        <dbReference type="EnsemblProtists" id="EOD36892"/>
    </source>
</evidence>
<sequence length="582" mass="61437">MLCQLLAVSAVVGNLIPRAGELKSAPSGRMLVSVKMQKETCGFPQCAIVGGHSLLLDEAGSVTDPMIAIEQQVPRGKGILQIFAFFLLAMAGGFLVAELSTTNMLTSPVPPVKKESGGTVVAAGERGWHRSSDSSLLLGAGLLGAGLVAQQQMQNQKQMQEMHDTAMVNAAKEEQLAKGCYVAHRWTMPCRTSAVGLGSVQTTAPAYYSAYPAQAAPAQAPPQYASSGAMHPAWAGQPKLRTARSSCFVGITFSLCKWPARKRKPLARQLCAFIDELAPLLSDAALRVAAKRNLRHPSIFQHMRRSLVASSARLARYTTKADATRLEAARSASLADRSSLAAELSGRWIVATGAPQQTESAGDSFGFALRVDEVNLGVLRAALFPAPPKQRRDEGHLRTALIFGASCHPGLPLSLAAKPLVEAARAELAQRGAERVMGLAPLTGLCGWVVEEQAWERLSSLGEFGDEAAGAVEAVARGVPRPGHSVLGQGTFSAAQKAFEALATAYARRDDPESECLAYLEAGADLAAVHWLHDTSQEAVRDRAGVSASLEFGAYSPAAEATADELYMPSSGIYTPPGGEAS</sequence>
<dbReference type="GeneID" id="17282162"/>